<dbReference type="Pfam" id="PF13429">
    <property type="entry name" value="TPR_15"/>
    <property type="match status" value="1"/>
</dbReference>
<dbReference type="InterPro" id="IPR057306">
    <property type="entry name" value="B-barrel_PelB_C"/>
</dbReference>
<dbReference type="SUPFAM" id="SSF48452">
    <property type="entry name" value="TPR-like"/>
    <property type="match status" value="2"/>
</dbReference>
<sequence>MVSLSAIEPRAKTRLLSPWAILGIAVGVLALLALIFNSEEAFFPKDGDAPDAVSINYAELLLRLHPGDDTLRLRLIDQLIVLGEYERARGHLALLKGHGSAVAPFYGFELDLLKAQANPAGLDASEQGALVGRLRLIDRAALDNAQLERLATSALQLGAPDQAAAAYEELAGRDAEKRRHWLARAAHWHLAANQPERAAQLYQQIAAQTDDPVRRNEYLHRAFSSLLAGDRSEQAVELLAEHLEQLGEDPTSQVWLDEGVRAAQGSQRFDLAERFVQRWRALHPSDPWAVDADFQLSMASGATERAWQVGQELLELRPDDSKLLASMARLGEWTGHPQQALQYWVRAFRQGQAQDVHAHAWRLAAQLFDFDTVLALLAPMSSQRQLSDEELDAVIYSHETRGTPEAGETWLRDYLSRYPRQRLGWQRLHQVLGRMQKLPEASRVWADMARRFPLSLDERLEWAELQLSLFDPQSAWDVLAGVDDRSVTRPAFWQLRAEIAWMLERDDDARRTYERMLALGIPLSRSEEEQLVSLYEGAEPHQALAVLVDSLQRRPDLQRLASALELAQDLRDWQTLRSLLAQGAELQGAADMPAYQLAQARLAEEDGEAAKAEGIYLQALQRFPGESRIRERLLWFYIDQGRRDALPPLLQGWRAQAQNERELWLPFASASLMLNRNAEALVWFQRYLKAYPDDWLVQAAYADALDASGYQDRALRLRRILLRQADRERISATPDSFASYLHLVSVSQGPLMAQGLARQAWNGEPAMLQIWFDQFLERLSAGNQETLRDDWLAWGRARGLKIDDSEAIQQALRNDNRVALERLLASSGMDPAQRVEALQRLGHGDQALRESLAAVGGGQPTAIQEQLLRQSVEQLESMPQGLQLGWHKKDFGGLDFKGPTLQVAGNLGSDWYSGLELGQGRYNSDDLDDSVLGTERNAQLLLRRQLADGAFDVIFDGSWRDDEDRYGLGLARSWKLDSRNELLAGADWHRETDETGLLRALGMRDDIWLGGRHGLSARDELGWRLAYNRYSTREGDDLGRGEAINLEWAHTLFFDGPAWQVRAGVDYQHNRLDDMPEDLLVSHGGALLLDGADTHDLLQDRYGQVYFGSTWRRGFPGALNRTRPYFTWVVDTMAGWQWTESEFNYGIDVGIGVEVLGDDELAFTLGYQSAPQGSGGDGGGVIGVTYSTRFGR</sequence>
<gene>
    <name evidence="3" type="ORF">JFY56_15150</name>
</gene>
<evidence type="ECO:0000313" key="3">
    <source>
        <dbReference type="EMBL" id="MBO3276564.1"/>
    </source>
</evidence>
<proteinExistence type="predicted"/>
<keyword evidence="1" id="KW-0812">Transmembrane</keyword>
<evidence type="ECO:0000259" key="2">
    <source>
        <dbReference type="Pfam" id="PF24604"/>
    </source>
</evidence>
<feature type="domain" description="PelB C-terminal" evidence="2">
    <location>
        <begin position="877"/>
        <end position="1189"/>
    </location>
</feature>
<protein>
    <submittedName>
        <fullName evidence="3">Tetratricopeptide repeat protein</fullName>
    </submittedName>
</protein>
<dbReference type="EMBL" id="JAELYA010000005">
    <property type="protein sequence ID" value="MBO3276564.1"/>
    <property type="molecule type" value="Genomic_DNA"/>
</dbReference>
<evidence type="ECO:0000256" key="1">
    <source>
        <dbReference type="SAM" id="Phobius"/>
    </source>
</evidence>
<keyword evidence="1" id="KW-1133">Transmembrane helix</keyword>
<organism evidence="3 4">
    <name type="scientific">Pseudomonas schmalbachii</name>
    <dbReference type="NCBI Taxonomy" id="2816993"/>
    <lineage>
        <taxon>Bacteria</taxon>
        <taxon>Pseudomonadati</taxon>
        <taxon>Pseudomonadota</taxon>
        <taxon>Gammaproteobacteria</taxon>
        <taxon>Pseudomonadales</taxon>
        <taxon>Pseudomonadaceae</taxon>
        <taxon>Pseudomonas</taxon>
    </lineage>
</organism>
<comment type="caution">
    <text evidence="3">The sequence shown here is derived from an EMBL/GenBank/DDBJ whole genome shotgun (WGS) entry which is preliminary data.</text>
</comment>
<dbReference type="Gene3D" id="1.25.40.10">
    <property type="entry name" value="Tetratricopeptide repeat domain"/>
    <property type="match status" value="2"/>
</dbReference>
<keyword evidence="4" id="KW-1185">Reference proteome</keyword>
<dbReference type="SUPFAM" id="SSF144059">
    <property type="entry name" value="ImpE-like"/>
    <property type="match status" value="1"/>
</dbReference>
<dbReference type="InterPro" id="IPR011990">
    <property type="entry name" value="TPR-like_helical_dom_sf"/>
</dbReference>
<accession>A0ABS3TSB0</accession>
<keyword evidence="1" id="KW-0472">Membrane</keyword>
<dbReference type="RefSeq" id="WP_208314662.1">
    <property type="nucleotide sequence ID" value="NZ_JAELYA010000005.1"/>
</dbReference>
<feature type="transmembrane region" description="Helical" evidence="1">
    <location>
        <begin position="15"/>
        <end position="36"/>
    </location>
</feature>
<name>A0ABS3TSB0_9PSED</name>
<dbReference type="Pfam" id="PF24604">
    <property type="entry name" value="B-barrel_PelB_C"/>
    <property type="match status" value="1"/>
</dbReference>
<reference evidence="3 4" key="1">
    <citation type="submission" date="2020-12" db="EMBL/GenBank/DDBJ databases">
        <title>Pseudomonas schmalbachii sp. nov. isolated from millipede gut.</title>
        <authorList>
            <person name="Shelomi M."/>
        </authorList>
    </citation>
    <scope>NUCLEOTIDE SEQUENCE [LARGE SCALE GENOMIC DNA]</scope>
    <source>
        <strain evidence="3 4">Milli4</strain>
    </source>
</reference>
<dbReference type="Proteomes" id="UP000669060">
    <property type="component" value="Unassembled WGS sequence"/>
</dbReference>
<evidence type="ECO:0000313" key="4">
    <source>
        <dbReference type="Proteomes" id="UP000669060"/>
    </source>
</evidence>